<protein>
    <submittedName>
        <fullName evidence="1">Uncharacterized protein</fullName>
    </submittedName>
</protein>
<evidence type="ECO:0000313" key="2">
    <source>
        <dbReference type="Proteomes" id="UP000075502"/>
    </source>
</evidence>
<name>A0A150U0P7_SORCE</name>
<gene>
    <name evidence="1" type="ORF">BE21_11490</name>
</gene>
<sequence length="64" mass="6865">MLALSHAEMMRFRLRTSDIGLGPRLREAAGSFGTAPLDTVGSRSITLDSARSRSIPLDPAIPRA</sequence>
<dbReference type="Proteomes" id="UP000075502">
    <property type="component" value="Unassembled WGS sequence"/>
</dbReference>
<evidence type="ECO:0000313" key="1">
    <source>
        <dbReference type="EMBL" id="KYG10521.1"/>
    </source>
</evidence>
<organism evidence="1 2">
    <name type="scientific">Sorangium cellulosum</name>
    <name type="common">Polyangium cellulosum</name>
    <dbReference type="NCBI Taxonomy" id="56"/>
    <lineage>
        <taxon>Bacteria</taxon>
        <taxon>Pseudomonadati</taxon>
        <taxon>Myxococcota</taxon>
        <taxon>Polyangia</taxon>
        <taxon>Polyangiales</taxon>
        <taxon>Polyangiaceae</taxon>
        <taxon>Sorangium</taxon>
    </lineage>
</organism>
<proteinExistence type="predicted"/>
<comment type="caution">
    <text evidence="1">The sequence shown here is derived from an EMBL/GenBank/DDBJ whole genome shotgun (WGS) entry which is preliminary data.</text>
</comment>
<accession>A0A150U0P7</accession>
<dbReference type="EMBL" id="JEME01000307">
    <property type="protein sequence ID" value="KYG10521.1"/>
    <property type="molecule type" value="Genomic_DNA"/>
</dbReference>
<reference evidence="1 2" key="1">
    <citation type="submission" date="2014-02" db="EMBL/GenBank/DDBJ databases">
        <title>The small core and large imbalanced accessory genome model reveals a collaborative survival strategy of Sorangium cellulosum strains in nature.</title>
        <authorList>
            <person name="Han K."/>
            <person name="Peng R."/>
            <person name="Blom J."/>
            <person name="Li Y.-Z."/>
        </authorList>
    </citation>
    <scope>NUCLEOTIDE SEQUENCE [LARGE SCALE GENOMIC DNA]</scope>
    <source>
        <strain evidence="1 2">So0007-03</strain>
    </source>
</reference>
<dbReference type="AlphaFoldDB" id="A0A150U0P7"/>